<evidence type="ECO:0000313" key="3">
    <source>
        <dbReference type="EMBL" id="SDI23481.1"/>
    </source>
</evidence>
<dbReference type="Proteomes" id="UP000198607">
    <property type="component" value="Unassembled WGS sequence"/>
</dbReference>
<keyword evidence="2" id="KW-1133">Transmembrane helix</keyword>
<dbReference type="AlphaFoldDB" id="A0A1G8IX18"/>
<evidence type="ECO:0000256" key="1">
    <source>
        <dbReference type="SAM" id="MobiDB-lite"/>
    </source>
</evidence>
<dbReference type="STRING" id="83767.SAMN05660652_03075"/>
<dbReference type="PROSITE" id="PS51257">
    <property type="entry name" value="PROKAR_LIPOPROTEIN"/>
    <property type="match status" value="1"/>
</dbReference>
<feature type="region of interest" description="Disordered" evidence="1">
    <location>
        <begin position="36"/>
        <end position="71"/>
    </location>
</feature>
<proteinExistence type="predicted"/>
<evidence type="ECO:0000256" key="2">
    <source>
        <dbReference type="SAM" id="Phobius"/>
    </source>
</evidence>
<reference evidence="3 4" key="1">
    <citation type="submission" date="2016-10" db="EMBL/GenBank/DDBJ databases">
        <authorList>
            <person name="de Groot N.N."/>
        </authorList>
    </citation>
    <scope>NUCLEOTIDE SEQUENCE [LARGE SCALE GENOMIC DNA]</scope>
    <source>
        <strain evidence="3 4">DSM 5885</strain>
    </source>
</reference>
<accession>A0A1G8IX18</accession>
<organism evidence="3 4">
    <name type="scientific">Propionivibrio dicarboxylicus</name>
    <dbReference type="NCBI Taxonomy" id="83767"/>
    <lineage>
        <taxon>Bacteria</taxon>
        <taxon>Pseudomonadati</taxon>
        <taxon>Pseudomonadota</taxon>
        <taxon>Betaproteobacteria</taxon>
        <taxon>Rhodocyclales</taxon>
        <taxon>Rhodocyclaceae</taxon>
        <taxon>Propionivibrio</taxon>
    </lineage>
</organism>
<gene>
    <name evidence="3" type="ORF">SAMN05660652_03075</name>
</gene>
<feature type="compositionally biased region" description="Basic and acidic residues" evidence="1">
    <location>
        <begin position="36"/>
        <end position="49"/>
    </location>
</feature>
<dbReference type="EMBL" id="FNCY01000015">
    <property type="protein sequence ID" value="SDI23481.1"/>
    <property type="molecule type" value="Genomic_DNA"/>
</dbReference>
<name>A0A1G8IX18_9RHOO</name>
<feature type="transmembrane region" description="Helical" evidence="2">
    <location>
        <begin position="12"/>
        <end position="30"/>
    </location>
</feature>
<protein>
    <submittedName>
        <fullName evidence="3">Uncharacterized protein</fullName>
    </submittedName>
</protein>
<keyword evidence="4" id="KW-1185">Reference proteome</keyword>
<dbReference type="RefSeq" id="WP_091938807.1">
    <property type="nucleotide sequence ID" value="NZ_FNCY01000015.1"/>
</dbReference>
<keyword evidence="2" id="KW-0812">Transmembrane</keyword>
<keyword evidence="2" id="KW-0472">Membrane</keyword>
<sequence>MIKSMFEHTPILIGLVGVVGSLYACAFRRVRRERREKMQADRLGNRPEQPRMQGSPAGRDSDHFSPPARGK</sequence>
<evidence type="ECO:0000313" key="4">
    <source>
        <dbReference type="Proteomes" id="UP000198607"/>
    </source>
</evidence>